<sequence>MVTIRNGPLPNDPSREAPEHVRKTHKDPETISRLTKLPINSKLKMNYEKQLRNATRRERIIGGADNISDASSYISIPKEEYEKMAKDQLYFDRVKCWLSGHTLSWLTDKRKNLRTRPRDSDDTSTNADPATTQLFKRFRANDQLNEVDPTTRPFISFDQAFLDLGLHGYNIPLTLFTNKNVDFLNNNSISFHQTKISHIEGKPQILDLADVMKKMRDSRDAGSIRELDLEHFEWLEATENFYAYQVSLYAEGTDAHEPIFYRKHFGFFENQVDSVKLYDLWKDIELEMRQKHQDKKTNFDIFDTGQSGDE</sequence>
<feature type="region of interest" description="Disordered" evidence="1">
    <location>
        <begin position="1"/>
        <end position="27"/>
    </location>
</feature>
<dbReference type="Proteomes" id="UP001163798">
    <property type="component" value="Unassembled WGS sequence"/>
</dbReference>
<protein>
    <submittedName>
        <fullName evidence="2">Uncharacterized protein</fullName>
    </submittedName>
</protein>
<feature type="compositionally biased region" description="Basic and acidic residues" evidence="1">
    <location>
        <begin position="13"/>
        <end position="27"/>
    </location>
</feature>
<comment type="caution">
    <text evidence="2">The sequence shown here is derived from an EMBL/GenBank/DDBJ whole genome shotgun (WGS) entry which is preliminary data.</text>
</comment>
<dbReference type="EMBL" id="MU794098">
    <property type="protein sequence ID" value="KAJ3779883.1"/>
    <property type="molecule type" value="Genomic_DNA"/>
</dbReference>
<keyword evidence="3" id="KW-1185">Reference proteome</keyword>
<evidence type="ECO:0000313" key="2">
    <source>
        <dbReference type="EMBL" id="KAJ3779883.1"/>
    </source>
</evidence>
<name>A0AA38NIK2_9AGAR</name>
<organism evidence="2 3">
    <name type="scientific">Lentinula aff. detonsa</name>
    <dbReference type="NCBI Taxonomy" id="2804958"/>
    <lineage>
        <taxon>Eukaryota</taxon>
        <taxon>Fungi</taxon>
        <taxon>Dikarya</taxon>
        <taxon>Basidiomycota</taxon>
        <taxon>Agaricomycotina</taxon>
        <taxon>Agaricomycetes</taxon>
        <taxon>Agaricomycetidae</taxon>
        <taxon>Agaricales</taxon>
        <taxon>Marasmiineae</taxon>
        <taxon>Omphalotaceae</taxon>
        <taxon>Lentinula</taxon>
    </lineage>
</organism>
<reference evidence="2" key="1">
    <citation type="submission" date="2022-08" db="EMBL/GenBank/DDBJ databases">
        <authorList>
            <consortium name="DOE Joint Genome Institute"/>
            <person name="Min B."/>
            <person name="Riley R."/>
            <person name="Sierra-Patev S."/>
            <person name="Naranjo-Ortiz M."/>
            <person name="Looney B."/>
            <person name="Konkel Z."/>
            <person name="Slot J.C."/>
            <person name="Sakamoto Y."/>
            <person name="Steenwyk J.L."/>
            <person name="Rokas A."/>
            <person name="Carro J."/>
            <person name="Camarero S."/>
            <person name="Ferreira P."/>
            <person name="Molpeceres G."/>
            <person name="Ruiz-Duenas F.J."/>
            <person name="Serrano A."/>
            <person name="Henrissat B."/>
            <person name="Drula E."/>
            <person name="Hughes K.W."/>
            <person name="Mata J.L."/>
            <person name="Ishikawa N.K."/>
            <person name="Vargas-Isla R."/>
            <person name="Ushijima S."/>
            <person name="Smith C.A."/>
            <person name="Ahrendt S."/>
            <person name="Andreopoulos W."/>
            <person name="He G."/>
            <person name="Labutti K."/>
            <person name="Lipzen A."/>
            <person name="Ng V."/>
            <person name="Sandor L."/>
            <person name="Barry K."/>
            <person name="Martinez A.T."/>
            <person name="Xiao Y."/>
            <person name="Gibbons J.G."/>
            <person name="Terashima K."/>
            <person name="Hibbett D.S."/>
            <person name="Grigoriev I.V."/>
        </authorList>
    </citation>
    <scope>NUCLEOTIDE SEQUENCE</scope>
    <source>
        <strain evidence="2">TFB10291</strain>
    </source>
</reference>
<gene>
    <name evidence="2" type="ORF">GGU10DRAFT_421214</name>
</gene>
<evidence type="ECO:0000313" key="3">
    <source>
        <dbReference type="Proteomes" id="UP001163798"/>
    </source>
</evidence>
<proteinExistence type="predicted"/>
<evidence type="ECO:0000256" key="1">
    <source>
        <dbReference type="SAM" id="MobiDB-lite"/>
    </source>
</evidence>
<dbReference type="AlphaFoldDB" id="A0AA38NIK2"/>
<accession>A0AA38NIK2</accession>